<evidence type="ECO:0000256" key="1">
    <source>
        <dbReference type="SAM" id="Phobius"/>
    </source>
</evidence>
<evidence type="ECO:0000313" key="3">
    <source>
        <dbReference type="Proteomes" id="UP000178168"/>
    </source>
</evidence>
<dbReference type="AlphaFoldDB" id="A0A1G2SNI2"/>
<keyword evidence="1" id="KW-0472">Membrane</keyword>
<feature type="transmembrane region" description="Helical" evidence="1">
    <location>
        <begin position="12"/>
        <end position="33"/>
    </location>
</feature>
<keyword evidence="1" id="KW-0812">Transmembrane</keyword>
<dbReference type="Proteomes" id="UP000178168">
    <property type="component" value="Unassembled WGS sequence"/>
</dbReference>
<organism evidence="2 3">
    <name type="scientific">Candidatus Yonathbacteria bacterium RIFOXYD1_FULL_52_36</name>
    <dbReference type="NCBI Taxonomy" id="1802730"/>
    <lineage>
        <taxon>Bacteria</taxon>
        <taxon>Candidatus Yonathiibacteriota</taxon>
    </lineage>
</organism>
<gene>
    <name evidence="2" type="ORF">A2591_02640</name>
</gene>
<keyword evidence="1" id="KW-1133">Transmembrane helix</keyword>
<proteinExistence type="predicted"/>
<dbReference type="STRING" id="1802730.A2591_02640"/>
<evidence type="ECO:0000313" key="2">
    <source>
        <dbReference type="EMBL" id="OHA86372.1"/>
    </source>
</evidence>
<dbReference type="EMBL" id="MHUZ01000002">
    <property type="protein sequence ID" value="OHA86372.1"/>
    <property type="molecule type" value="Genomic_DNA"/>
</dbReference>
<sequence>MQMSLLVKQRMIVARIISVVFVVVALGGVFGMMVMEHHTETPTCVFMPGEDALCPMTVLEHLTRWQNAMTASTSLFAVFALAVIVAYVIRASRAAPPACTSRRRWFGQLNNRQFFGVLFGTTISPRAP</sequence>
<reference evidence="2 3" key="1">
    <citation type="journal article" date="2016" name="Nat. Commun.">
        <title>Thousands of microbial genomes shed light on interconnected biogeochemical processes in an aquifer system.</title>
        <authorList>
            <person name="Anantharaman K."/>
            <person name="Brown C.T."/>
            <person name="Hug L.A."/>
            <person name="Sharon I."/>
            <person name="Castelle C.J."/>
            <person name="Probst A.J."/>
            <person name="Thomas B.C."/>
            <person name="Singh A."/>
            <person name="Wilkins M.J."/>
            <person name="Karaoz U."/>
            <person name="Brodie E.L."/>
            <person name="Williams K.H."/>
            <person name="Hubbard S.S."/>
            <person name="Banfield J.F."/>
        </authorList>
    </citation>
    <scope>NUCLEOTIDE SEQUENCE [LARGE SCALE GENOMIC DNA]</scope>
</reference>
<name>A0A1G2SNI2_9BACT</name>
<comment type="caution">
    <text evidence="2">The sequence shown here is derived from an EMBL/GenBank/DDBJ whole genome shotgun (WGS) entry which is preliminary data.</text>
</comment>
<accession>A0A1G2SNI2</accession>
<protein>
    <submittedName>
        <fullName evidence="2">Uncharacterized protein</fullName>
    </submittedName>
</protein>
<feature type="transmembrane region" description="Helical" evidence="1">
    <location>
        <begin position="68"/>
        <end position="89"/>
    </location>
</feature>